<protein>
    <submittedName>
        <fullName evidence="2">Uncharacterized protein</fullName>
    </submittedName>
</protein>
<feature type="transmembrane region" description="Helical" evidence="1">
    <location>
        <begin position="6"/>
        <end position="25"/>
    </location>
</feature>
<dbReference type="Proteomes" id="UP001300012">
    <property type="component" value="Unassembled WGS sequence"/>
</dbReference>
<reference evidence="2 3" key="1">
    <citation type="submission" date="2022-08" db="EMBL/GenBank/DDBJ databases">
        <title>Paenibacillus endoradicis sp. nov., Paenibacillus radicibacter sp. nov and Paenibacillus pararadicis sp. nov., three cold-adapted plant growth-promoting bacteria isolated from root of Larix gmelinii in Great Khingan.</title>
        <authorList>
            <person name="Xue H."/>
        </authorList>
    </citation>
    <scope>NUCLEOTIDE SEQUENCE [LARGE SCALE GENOMIC DNA]</scope>
    <source>
        <strain evidence="2 3">N5-1-1-5</strain>
    </source>
</reference>
<accession>A0ABT1YCU6</accession>
<evidence type="ECO:0000313" key="2">
    <source>
        <dbReference type="EMBL" id="MCR8631023.1"/>
    </source>
</evidence>
<evidence type="ECO:0000256" key="1">
    <source>
        <dbReference type="SAM" id="Phobius"/>
    </source>
</evidence>
<keyword evidence="1" id="KW-0472">Membrane</keyword>
<feature type="transmembrane region" description="Helical" evidence="1">
    <location>
        <begin position="67"/>
        <end position="88"/>
    </location>
</feature>
<dbReference type="RefSeq" id="WP_258212625.1">
    <property type="nucleotide sequence ID" value="NZ_JANQBD010000004.1"/>
</dbReference>
<dbReference type="EMBL" id="JANQBD010000004">
    <property type="protein sequence ID" value="MCR8631023.1"/>
    <property type="molecule type" value="Genomic_DNA"/>
</dbReference>
<proteinExistence type="predicted"/>
<sequence length="97" mass="10946">MSYDFYYWFIMSAAFIITNGLGVGLMLKTQKLLLSTLVSLIVNLAIFVIAGIWWASLFEGFARMFGLFGFGIAFVNIEVLLFFGLFIMKKKSTPPVQ</sequence>
<keyword evidence="1" id="KW-1133">Transmembrane helix</keyword>
<feature type="transmembrane region" description="Helical" evidence="1">
    <location>
        <begin position="32"/>
        <end position="55"/>
    </location>
</feature>
<keyword evidence="1" id="KW-0812">Transmembrane</keyword>
<keyword evidence="3" id="KW-1185">Reference proteome</keyword>
<name>A0ABT1YCU6_9BACL</name>
<comment type="caution">
    <text evidence="2">The sequence shown here is derived from an EMBL/GenBank/DDBJ whole genome shotgun (WGS) entry which is preliminary data.</text>
</comment>
<gene>
    <name evidence="2" type="ORF">NV381_07390</name>
</gene>
<organism evidence="2 3">
    <name type="scientific">Paenibacillus radicis</name>
    <name type="common">ex Xue et al. 2023</name>
    <dbReference type="NCBI Taxonomy" id="2972489"/>
    <lineage>
        <taxon>Bacteria</taxon>
        <taxon>Bacillati</taxon>
        <taxon>Bacillota</taxon>
        <taxon>Bacilli</taxon>
        <taxon>Bacillales</taxon>
        <taxon>Paenibacillaceae</taxon>
        <taxon>Paenibacillus</taxon>
    </lineage>
</organism>
<evidence type="ECO:0000313" key="3">
    <source>
        <dbReference type="Proteomes" id="UP001300012"/>
    </source>
</evidence>